<organism evidence="1 2">
    <name type="scientific">Pseudomonas savastanoi pv. glycinea</name>
    <name type="common">Pseudomonas syringae pv. glycinea</name>
    <dbReference type="NCBI Taxonomy" id="318"/>
    <lineage>
        <taxon>Bacteria</taxon>
        <taxon>Pseudomonadati</taxon>
        <taxon>Pseudomonadota</taxon>
        <taxon>Gammaproteobacteria</taxon>
        <taxon>Pseudomonadales</taxon>
        <taxon>Pseudomonadaceae</taxon>
        <taxon>Pseudomonas</taxon>
    </lineage>
</organism>
<protein>
    <submittedName>
        <fullName evidence="1">Uncharacterized protein</fullName>
    </submittedName>
</protein>
<dbReference type="AlphaFoldDB" id="A0A3M3FQ61"/>
<dbReference type="AntiFam" id="ANF00178">
    <property type="entry name" value="Shadow ORF (opposite dhbF)"/>
</dbReference>
<sequence length="158" mass="18029">MPAVFGRQHVLIDLELEQRVVAQITLGCQRIHQMFKGQFLMRLGTGHDLFHLSQQLRKALLFVHLHTQHLSIDEETNQAFQLAAGAPGIGRADANVGLTTETRQHHRQCRQSQHEQGLAAIARQAFQLRGQSFRHIDAHRRATLARLQRTLVIQRQAQ</sequence>
<comment type="caution">
    <text evidence="1">The sequence shown here is derived from an EMBL/GenBank/DDBJ whole genome shotgun (WGS) entry which is preliminary data.</text>
</comment>
<accession>A0A3M3FQ61</accession>
<proteinExistence type="predicted"/>
<name>A0A3M3FQ61_PSESG</name>
<dbReference type="Proteomes" id="UP000279057">
    <property type="component" value="Unassembled WGS sequence"/>
</dbReference>
<evidence type="ECO:0000313" key="1">
    <source>
        <dbReference type="EMBL" id="RMM64068.1"/>
    </source>
</evidence>
<dbReference type="EMBL" id="RBOM01000152">
    <property type="protein sequence ID" value="RMM64068.1"/>
    <property type="molecule type" value="Genomic_DNA"/>
</dbReference>
<evidence type="ECO:0000313" key="2">
    <source>
        <dbReference type="Proteomes" id="UP000279057"/>
    </source>
</evidence>
<reference evidence="1 2" key="1">
    <citation type="submission" date="2018-08" db="EMBL/GenBank/DDBJ databases">
        <title>Recombination of ecologically and evolutionarily significant loci maintains genetic cohesion in the Pseudomonas syringae species complex.</title>
        <authorList>
            <person name="Dillon M."/>
            <person name="Thakur S."/>
            <person name="Almeida R.N.D."/>
            <person name="Weir B.S."/>
            <person name="Guttman D.S."/>
        </authorList>
    </citation>
    <scope>NUCLEOTIDE SEQUENCE [LARGE SCALE GENOMIC DNA]</scope>
    <source>
        <strain evidence="1 2">ICMP 4332</strain>
    </source>
</reference>
<gene>
    <name evidence="1" type="ORF">ALQ74_200090</name>
</gene>